<feature type="transmembrane region" description="Helical" evidence="6">
    <location>
        <begin position="6"/>
        <end position="27"/>
    </location>
</feature>
<dbReference type="GO" id="GO:0022857">
    <property type="term" value="F:transmembrane transporter activity"/>
    <property type="evidence" value="ECO:0007669"/>
    <property type="project" value="InterPro"/>
</dbReference>
<evidence type="ECO:0000313" key="7">
    <source>
        <dbReference type="EMBL" id="GGH74061.1"/>
    </source>
</evidence>
<evidence type="ECO:0000256" key="1">
    <source>
        <dbReference type="ARBA" id="ARBA00004651"/>
    </source>
</evidence>
<feature type="transmembrane region" description="Helical" evidence="6">
    <location>
        <begin position="223"/>
        <end position="243"/>
    </location>
</feature>
<dbReference type="SUPFAM" id="SSF103473">
    <property type="entry name" value="MFS general substrate transporter"/>
    <property type="match status" value="1"/>
</dbReference>
<evidence type="ECO:0000256" key="4">
    <source>
        <dbReference type="ARBA" id="ARBA00022989"/>
    </source>
</evidence>
<evidence type="ECO:0000256" key="5">
    <source>
        <dbReference type="ARBA" id="ARBA00023136"/>
    </source>
</evidence>
<comment type="caution">
    <text evidence="7">The sequence shown here is derived from an EMBL/GenBank/DDBJ whole genome shotgun (WGS) entry which is preliminary data.</text>
</comment>
<feature type="transmembrane region" description="Helical" evidence="6">
    <location>
        <begin position="195"/>
        <end position="217"/>
    </location>
</feature>
<keyword evidence="8" id="KW-1185">Reference proteome</keyword>
<feature type="transmembrane region" description="Helical" evidence="6">
    <location>
        <begin position="101"/>
        <end position="120"/>
    </location>
</feature>
<comment type="subcellular location">
    <subcellularLocation>
        <location evidence="1">Cell membrane</location>
        <topology evidence="1">Multi-pass membrane protein</topology>
    </subcellularLocation>
</comment>
<proteinExistence type="predicted"/>
<dbReference type="Proteomes" id="UP000656813">
    <property type="component" value="Unassembled WGS sequence"/>
</dbReference>
<feature type="transmembrane region" description="Helical" evidence="6">
    <location>
        <begin position="132"/>
        <end position="157"/>
    </location>
</feature>
<gene>
    <name evidence="7" type="ORF">GCM10007096_01910</name>
</gene>
<dbReference type="InterPro" id="IPR036259">
    <property type="entry name" value="MFS_trans_sf"/>
</dbReference>
<dbReference type="InterPro" id="IPR011701">
    <property type="entry name" value="MFS"/>
</dbReference>
<evidence type="ECO:0000256" key="2">
    <source>
        <dbReference type="ARBA" id="ARBA00022475"/>
    </source>
</evidence>
<evidence type="ECO:0008006" key="9">
    <source>
        <dbReference type="Google" id="ProtNLM"/>
    </source>
</evidence>
<feature type="transmembrane region" description="Helical" evidence="6">
    <location>
        <begin position="66"/>
        <end position="89"/>
    </location>
</feature>
<dbReference type="AlphaFoldDB" id="A0A8J3EK73"/>
<accession>A0A8J3EK73</accession>
<dbReference type="GO" id="GO:0005886">
    <property type="term" value="C:plasma membrane"/>
    <property type="evidence" value="ECO:0007669"/>
    <property type="project" value="UniProtKB-SubCell"/>
</dbReference>
<reference evidence="7" key="1">
    <citation type="journal article" date="2014" name="Int. J. Syst. Evol. Microbiol.">
        <title>Complete genome sequence of Corynebacterium casei LMG S-19264T (=DSM 44701T), isolated from a smear-ripened cheese.</title>
        <authorList>
            <consortium name="US DOE Joint Genome Institute (JGI-PGF)"/>
            <person name="Walter F."/>
            <person name="Albersmeier A."/>
            <person name="Kalinowski J."/>
            <person name="Ruckert C."/>
        </authorList>
    </citation>
    <scope>NUCLEOTIDE SEQUENCE</scope>
    <source>
        <strain evidence="7">CGMCC 1.12777</strain>
    </source>
</reference>
<keyword evidence="2" id="KW-1003">Cell membrane</keyword>
<protein>
    <recommendedName>
        <fullName evidence="9">MFS transporter</fullName>
    </recommendedName>
</protein>
<dbReference type="PANTHER" id="PTHR23513:SF6">
    <property type="entry name" value="MAJOR FACILITATOR SUPERFAMILY ASSOCIATED DOMAIN-CONTAINING PROTEIN"/>
    <property type="match status" value="1"/>
</dbReference>
<name>A0A8J3EK73_9BACL</name>
<feature type="transmembrane region" description="Helical" evidence="6">
    <location>
        <begin position="163"/>
        <end position="183"/>
    </location>
</feature>
<evidence type="ECO:0000256" key="6">
    <source>
        <dbReference type="SAM" id="Phobius"/>
    </source>
</evidence>
<sequence>MSTIGIEWSFYIDSLSFILSAVLLFFIPGKMRIETSDNVEKESERKPGFWAQFNEGFSFIKKQPKIITGLVILSAMILVLQICDSQFAILMREIPNQPIMLLGWLMAGSGLGMALAAIYLNKKVFHSPLLPLALASGVVGIGYILCASFIHLPVIIVMISYPLLGIIVGFFCAIGFIQFNVLAQKTTPNHFTGRVFGTIGSITTLAAVIGMVSGGVISELFGAIFTFILAGSLLVLVGIIVYIGRSRFEGGDQIAESDSGTHSKAQG</sequence>
<dbReference type="PANTHER" id="PTHR23513">
    <property type="entry name" value="INTEGRAL MEMBRANE EFFLUX PROTEIN-RELATED"/>
    <property type="match status" value="1"/>
</dbReference>
<dbReference type="Gene3D" id="1.20.1250.20">
    <property type="entry name" value="MFS general substrate transporter like domains"/>
    <property type="match status" value="1"/>
</dbReference>
<dbReference type="EMBL" id="BMFV01000001">
    <property type="protein sequence ID" value="GGH74061.1"/>
    <property type="molecule type" value="Genomic_DNA"/>
</dbReference>
<reference evidence="7" key="2">
    <citation type="submission" date="2020-09" db="EMBL/GenBank/DDBJ databases">
        <authorList>
            <person name="Sun Q."/>
            <person name="Zhou Y."/>
        </authorList>
    </citation>
    <scope>NUCLEOTIDE SEQUENCE</scope>
    <source>
        <strain evidence="7">CGMCC 1.12777</strain>
    </source>
</reference>
<evidence type="ECO:0000256" key="3">
    <source>
        <dbReference type="ARBA" id="ARBA00022692"/>
    </source>
</evidence>
<organism evidence="7 8">
    <name type="scientific">Pullulanibacillus pueri</name>
    <dbReference type="NCBI Taxonomy" id="1437324"/>
    <lineage>
        <taxon>Bacteria</taxon>
        <taxon>Bacillati</taxon>
        <taxon>Bacillota</taxon>
        <taxon>Bacilli</taxon>
        <taxon>Bacillales</taxon>
        <taxon>Sporolactobacillaceae</taxon>
        <taxon>Pullulanibacillus</taxon>
    </lineage>
</organism>
<evidence type="ECO:0000313" key="8">
    <source>
        <dbReference type="Proteomes" id="UP000656813"/>
    </source>
</evidence>
<keyword evidence="4 6" id="KW-1133">Transmembrane helix</keyword>
<keyword evidence="5 6" id="KW-0472">Membrane</keyword>
<keyword evidence="3 6" id="KW-0812">Transmembrane</keyword>
<dbReference type="Pfam" id="PF07690">
    <property type="entry name" value="MFS_1"/>
    <property type="match status" value="1"/>
</dbReference>